<keyword evidence="3" id="KW-1185">Reference proteome</keyword>
<dbReference type="Proteomes" id="UP000051952">
    <property type="component" value="Unassembled WGS sequence"/>
</dbReference>
<gene>
    <name evidence="2" type="ORF">BSAL_34655</name>
</gene>
<dbReference type="AlphaFoldDB" id="A0A0S4JPL6"/>
<feature type="compositionally biased region" description="Polar residues" evidence="1">
    <location>
        <begin position="8"/>
        <end position="19"/>
    </location>
</feature>
<dbReference type="OrthoDB" id="246109at2759"/>
<reference evidence="3" key="1">
    <citation type="submission" date="2015-09" db="EMBL/GenBank/DDBJ databases">
        <authorList>
            <consortium name="Pathogen Informatics"/>
        </authorList>
    </citation>
    <scope>NUCLEOTIDE SEQUENCE [LARGE SCALE GENOMIC DNA]</scope>
    <source>
        <strain evidence="3">Lake Konstanz</strain>
    </source>
</reference>
<dbReference type="VEuPathDB" id="TriTrypDB:BSAL_34655"/>
<feature type="region of interest" description="Disordered" evidence="1">
    <location>
        <begin position="121"/>
        <end position="150"/>
    </location>
</feature>
<feature type="region of interest" description="Disordered" evidence="1">
    <location>
        <begin position="28"/>
        <end position="76"/>
    </location>
</feature>
<organism evidence="2 3">
    <name type="scientific">Bodo saltans</name>
    <name type="common">Flagellated protozoan</name>
    <dbReference type="NCBI Taxonomy" id="75058"/>
    <lineage>
        <taxon>Eukaryota</taxon>
        <taxon>Discoba</taxon>
        <taxon>Euglenozoa</taxon>
        <taxon>Kinetoplastea</taxon>
        <taxon>Metakinetoplastina</taxon>
        <taxon>Eubodonida</taxon>
        <taxon>Bodonidae</taxon>
        <taxon>Bodo</taxon>
    </lineage>
</organism>
<protein>
    <submittedName>
        <fullName evidence="2">Uncharacterized protein</fullName>
    </submittedName>
</protein>
<evidence type="ECO:0000256" key="1">
    <source>
        <dbReference type="SAM" id="MobiDB-lite"/>
    </source>
</evidence>
<name>A0A0S4JPL6_BODSA</name>
<proteinExistence type="predicted"/>
<sequence length="353" mass="39220">MPIRPPTFQVSSSETSSMEHFNMRQESAMLQPGEVRTPAVRPTPLIGDWTRGDSTVWDARDDTSSQGGGGYTPLNGFGRDDLWQISSSEQLAPQSLRGGGEVDDVDVDAVRHTITQALAASHEATAHHHHHHHQQQQQHRGGGAFSTTMTHPATSYTAQSHTYTSGAGGDDDGSSAPYATFAVSSGNKFTVQHATDPRSTRGDHLLSREVSAQEIGSLGSRQSSTDSSALLMKFRSQSEILSDELYFQAKSFPPPPPSNSPIETRRVRAELWYLIARKWDITQQMPPPPRSPLPGMEEEHRLRLQELTRVPYRGDRWLAQSDHWFDWVQKHFEYPAENIATVLPSSFVLQMVA</sequence>
<accession>A0A0S4JPL6</accession>
<evidence type="ECO:0000313" key="2">
    <source>
        <dbReference type="EMBL" id="CUG91896.1"/>
    </source>
</evidence>
<feature type="region of interest" description="Disordered" evidence="1">
    <location>
        <begin position="1"/>
        <end position="20"/>
    </location>
</feature>
<evidence type="ECO:0000313" key="3">
    <source>
        <dbReference type="Proteomes" id="UP000051952"/>
    </source>
</evidence>
<dbReference type="EMBL" id="CYKH01001979">
    <property type="protein sequence ID" value="CUG91896.1"/>
    <property type="molecule type" value="Genomic_DNA"/>
</dbReference>